<proteinExistence type="predicted"/>
<gene>
    <name evidence="3" type="ORF">ABA45_04975</name>
</gene>
<evidence type="ECO:0000256" key="1">
    <source>
        <dbReference type="SAM" id="MobiDB-lite"/>
    </source>
</evidence>
<dbReference type="Proteomes" id="UP000036406">
    <property type="component" value="Chromosome"/>
</dbReference>
<feature type="compositionally biased region" description="Low complexity" evidence="1">
    <location>
        <begin position="18"/>
        <end position="52"/>
    </location>
</feature>
<feature type="compositionally biased region" description="Basic and acidic residues" evidence="1">
    <location>
        <begin position="1"/>
        <end position="17"/>
    </location>
</feature>
<reference evidence="3 4" key="1">
    <citation type="submission" date="2015-05" db="EMBL/GenBank/DDBJ databases">
        <title>Complete genome of Marinobacter psychrophilus strain 20041T isolated from sea-ice of the Canadian Basin.</title>
        <authorList>
            <person name="Song L."/>
            <person name="Ren L."/>
            <person name="Yu Y."/>
            <person name="Wang X."/>
        </authorList>
    </citation>
    <scope>NUCLEOTIDE SEQUENCE [LARGE SCALE GENOMIC DNA]</scope>
    <source>
        <strain evidence="3 4">20041</strain>
    </source>
</reference>
<dbReference type="STRING" id="330734.ABA45_04975"/>
<sequence length="330" mass="35207">MEPIRPDKDELRAERPDSPIVSAKSASSAKPASTSRSKPAKAPETPKAAAGSGSQGNGSGGAGILWLLVIVLACVAVGGWYIQGQRIQALESQVEEADSWVRQSKLALARFEGTLSETGENLEQAGVSLDEQLASQKTRLDNADSEIRKLWVIANERNKQLLEQQAAAISELETALGKNRNDLASVQTAVASAETALSDATTRQQGERAELAARVSAVQTSALSLKAELAAANQKTNTLAKSTDERITTSIRRFEQEQKLTTSSIESRIAALEKVVISTTNVNGAGAMQSEIAELKKTVEVIDSSRSQMTSRLVRLSQEVNDLQAKLAGQ</sequence>
<feature type="transmembrane region" description="Helical" evidence="2">
    <location>
        <begin position="64"/>
        <end position="82"/>
    </location>
</feature>
<dbReference type="EMBL" id="CP011494">
    <property type="protein sequence ID" value="AKO51854.1"/>
    <property type="molecule type" value="Genomic_DNA"/>
</dbReference>
<accession>A0A0H4HYV7</accession>
<evidence type="ECO:0000313" key="3">
    <source>
        <dbReference type="EMBL" id="AKO51854.1"/>
    </source>
</evidence>
<feature type="region of interest" description="Disordered" evidence="1">
    <location>
        <begin position="1"/>
        <end position="57"/>
    </location>
</feature>
<organism evidence="3 4">
    <name type="scientific">Marinobacter psychrophilus</name>
    <dbReference type="NCBI Taxonomy" id="330734"/>
    <lineage>
        <taxon>Bacteria</taxon>
        <taxon>Pseudomonadati</taxon>
        <taxon>Pseudomonadota</taxon>
        <taxon>Gammaproteobacteria</taxon>
        <taxon>Pseudomonadales</taxon>
        <taxon>Marinobacteraceae</taxon>
        <taxon>Marinobacter</taxon>
    </lineage>
</organism>
<dbReference type="AlphaFoldDB" id="A0A0H4HYV7"/>
<protein>
    <submittedName>
        <fullName evidence="3">Uncharacterized protein</fullName>
    </submittedName>
</protein>
<name>A0A0H4HYV7_9GAMM</name>
<evidence type="ECO:0000256" key="2">
    <source>
        <dbReference type="SAM" id="Phobius"/>
    </source>
</evidence>
<evidence type="ECO:0000313" key="4">
    <source>
        <dbReference type="Proteomes" id="UP000036406"/>
    </source>
</evidence>
<keyword evidence="2" id="KW-0812">Transmembrane</keyword>
<keyword evidence="2" id="KW-1133">Transmembrane helix</keyword>
<dbReference type="PATRIC" id="fig|330734.3.peg.1057"/>
<dbReference type="RefSeq" id="WP_048384561.1">
    <property type="nucleotide sequence ID" value="NZ_CP011494.1"/>
</dbReference>
<keyword evidence="4" id="KW-1185">Reference proteome</keyword>
<dbReference type="KEGG" id="mpq:ABA45_04975"/>
<keyword evidence="2" id="KW-0472">Membrane</keyword>